<reference evidence="1" key="1">
    <citation type="submission" date="2021-03" db="EMBL/GenBank/DDBJ databases">
        <authorList>
            <consortium name="DOE Joint Genome Institute"/>
            <person name="Ahrendt S."/>
            <person name="Looney B.P."/>
            <person name="Miyauchi S."/>
            <person name="Morin E."/>
            <person name="Drula E."/>
            <person name="Courty P.E."/>
            <person name="Chicoki N."/>
            <person name="Fauchery L."/>
            <person name="Kohler A."/>
            <person name="Kuo A."/>
            <person name="Labutti K."/>
            <person name="Pangilinan J."/>
            <person name="Lipzen A."/>
            <person name="Riley R."/>
            <person name="Andreopoulos W."/>
            <person name="He G."/>
            <person name="Johnson J."/>
            <person name="Barry K.W."/>
            <person name="Grigoriev I.V."/>
            <person name="Nagy L."/>
            <person name="Hibbett D."/>
            <person name="Henrissat B."/>
            <person name="Matheny P.B."/>
            <person name="Labbe J."/>
            <person name="Martin F."/>
        </authorList>
    </citation>
    <scope>NUCLEOTIDE SEQUENCE</scope>
    <source>
        <strain evidence="1">HHB10654</strain>
    </source>
</reference>
<dbReference type="Proteomes" id="UP000814140">
    <property type="component" value="Unassembled WGS sequence"/>
</dbReference>
<reference evidence="1" key="2">
    <citation type="journal article" date="2022" name="New Phytol.">
        <title>Evolutionary transition to the ectomycorrhizal habit in the genomes of a hyperdiverse lineage of mushroom-forming fungi.</title>
        <authorList>
            <person name="Looney B."/>
            <person name="Miyauchi S."/>
            <person name="Morin E."/>
            <person name="Drula E."/>
            <person name="Courty P.E."/>
            <person name="Kohler A."/>
            <person name="Kuo A."/>
            <person name="LaButti K."/>
            <person name="Pangilinan J."/>
            <person name="Lipzen A."/>
            <person name="Riley R."/>
            <person name="Andreopoulos W."/>
            <person name="He G."/>
            <person name="Johnson J."/>
            <person name="Nolan M."/>
            <person name="Tritt A."/>
            <person name="Barry K.W."/>
            <person name="Grigoriev I.V."/>
            <person name="Nagy L.G."/>
            <person name="Hibbett D."/>
            <person name="Henrissat B."/>
            <person name="Matheny P.B."/>
            <person name="Labbe J."/>
            <person name="Martin F.M."/>
        </authorList>
    </citation>
    <scope>NUCLEOTIDE SEQUENCE</scope>
    <source>
        <strain evidence="1">HHB10654</strain>
    </source>
</reference>
<name>A0ACB8SWQ7_9AGAM</name>
<protein>
    <submittedName>
        <fullName evidence="1">Uncharacterized protein</fullName>
    </submittedName>
</protein>
<proteinExistence type="predicted"/>
<organism evidence="1 2">
    <name type="scientific">Artomyces pyxidatus</name>
    <dbReference type="NCBI Taxonomy" id="48021"/>
    <lineage>
        <taxon>Eukaryota</taxon>
        <taxon>Fungi</taxon>
        <taxon>Dikarya</taxon>
        <taxon>Basidiomycota</taxon>
        <taxon>Agaricomycotina</taxon>
        <taxon>Agaricomycetes</taxon>
        <taxon>Russulales</taxon>
        <taxon>Auriscalpiaceae</taxon>
        <taxon>Artomyces</taxon>
    </lineage>
</organism>
<sequence length="331" mass="35787">MVSAVVQCCMFMSERREDRAPFEGPKPEEPPSSSTGAAADPHRPLSPSSGNSSPSNTQSPQPRRTRTSTGSRENQSGNSRAAGVPQSDNNMQTRRGSAQPVNEEGSGFPGVDDSIDNDPLTSAPVRPAHDDRPPAPSTPLSRAANPGRGLFPVTPVRRESSAPVASSSPYVASIDGSSTPESYTNNHSSSEDLSPATSHVSETQDEYGPELRRPDSRLPSERTRARPCQANRAARPRTPPSLDKARSDATRSERAAHANPPHASVRVSQTPTAQLLAKRRSSTRSPTPLLKRQKIGDGEFTQAMNEGMFSPMGEETQADRREFYYNMPDFR</sequence>
<accession>A0ACB8SWQ7</accession>
<evidence type="ECO:0000313" key="2">
    <source>
        <dbReference type="Proteomes" id="UP000814140"/>
    </source>
</evidence>
<evidence type="ECO:0000313" key="1">
    <source>
        <dbReference type="EMBL" id="KAI0060271.1"/>
    </source>
</evidence>
<dbReference type="EMBL" id="MU277220">
    <property type="protein sequence ID" value="KAI0060271.1"/>
    <property type="molecule type" value="Genomic_DNA"/>
</dbReference>
<keyword evidence="2" id="KW-1185">Reference proteome</keyword>
<gene>
    <name evidence="1" type="ORF">BV25DRAFT_1917890</name>
</gene>
<comment type="caution">
    <text evidence="1">The sequence shown here is derived from an EMBL/GenBank/DDBJ whole genome shotgun (WGS) entry which is preliminary data.</text>
</comment>